<gene>
    <name evidence="1" type="ORF">FWK35_00029431</name>
</gene>
<dbReference type="OrthoDB" id="7700334at2759"/>
<protein>
    <submittedName>
        <fullName evidence="1">Protein FAM200B-like</fullName>
    </submittedName>
</protein>
<accession>A0A6G0WYV8</accession>
<dbReference type="Proteomes" id="UP000478052">
    <property type="component" value="Unassembled WGS sequence"/>
</dbReference>
<sequence length="181" mass="21295">MLRNQYSLQYFNSYNAMFQTRSIIIQDLYSNTTKLLKLLCQNFIKPSLLRDDLSKLVYSYPNNLLPESEVFFGAECEMEIKNLPDSIVFEVRTQCLKCYIKAAEEISIRLPLNNNIFKEITFLDSSITLDASNRSSVKHFPVLTNVFENYISPTKLIEEWRELPYFFNKEEINNLKNMSIN</sequence>
<organism evidence="1 2">
    <name type="scientific">Aphis craccivora</name>
    <name type="common">Cowpea aphid</name>
    <dbReference type="NCBI Taxonomy" id="307492"/>
    <lineage>
        <taxon>Eukaryota</taxon>
        <taxon>Metazoa</taxon>
        <taxon>Ecdysozoa</taxon>
        <taxon>Arthropoda</taxon>
        <taxon>Hexapoda</taxon>
        <taxon>Insecta</taxon>
        <taxon>Pterygota</taxon>
        <taxon>Neoptera</taxon>
        <taxon>Paraneoptera</taxon>
        <taxon>Hemiptera</taxon>
        <taxon>Sternorrhyncha</taxon>
        <taxon>Aphidomorpha</taxon>
        <taxon>Aphidoidea</taxon>
        <taxon>Aphididae</taxon>
        <taxon>Aphidini</taxon>
        <taxon>Aphis</taxon>
        <taxon>Aphis</taxon>
    </lineage>
</organism>
<dbReference type="AlphaFoldDB" id="A0A6G0WYV8"/>
<evidence type="ECO:0000313" key="1">
    <source>
        <dbReference type="EMBL" id="KAF0732745.1"/>
    </source>
</evidence>
<proteinExistence type="predicted"/>
<reference evidence="1 2" key="1">
    <citation type="submission" date="2019-08" db="EMBL/GenBank/DDBJ databases">
        <title>Whole genome of Aphis craccivora.</title>
        <authorList>
            <person name="Voronova N.V."/>
            <person name="Shulinski R.S."/>
            <person name="Bandarenka Y.V."/>
            <person name="Zhorov D.G."/>
            <person name="Warner D."/>
        </authorList>
    </citation>
    <scope>NUCLEOTIDE SEQUENCE [LARGE SCALE GENOMIC DNA]</scope>
    <source>
        <strain evidence="1">180601</strain>
        <tissue evidence="1">Whole Body</tissue>
    </source>
</reference>
<keyword evidence="2" id="KW-1185">Reference proteome</keyword>
<comment type="caution">
    <text evidence="1">The sequence shown here is derived from an EMBL/GenBank/DDBJ whole genome shotgun (WGS) entry which is preliminary data.</text>
</comment>
<evidence type="ECO:0000313" key="2">
    <source>
        <dbReference type="Proteomes" id="UP000478052"/>
    </source>
</evidence>
<dbReference type="EMBL" id="VUJU01008296">
    <property type="protein sequence ID" value="KAF0732745.1"/>
    <property type="molecule type" value="Genomic_DNA"/>
</dbReference>
<name>A0A6G0WYV8_APHCR</name>